<dbReference type="EMBL" id="AP014936">
    <property type="protein sequence ID" value="BAU48790.1"/>
    <property type="molecule type" value="Genomic_DNA"/>
</dbReference>
<comment type="pathway">
    <text evidence="10">Carbohydrate metabolism; tricarboxylic acid cycle; succinate from succinyl-CoA (ligase route): step 1/1.</text>
</comment>
<dbReference type="RefSeq" id="WP_096461267.1">
    <property type="nucleotide sequence ID" value="NZ_AP014936.1"/>
</dbReference>
<dbReference type="NCBIfam" id="TIGR01016">
    <property type="entry name" value="sucCoAbeta"/>
    <property type="match status" value="1"/>
</dbReference>
<evidence type="ECO:0000256" key="3">
    <source>
        <dbReference type="ARBA" id="ARBA00022598"/>
    </source>
</evidence>
<keyword evidence="5 10" id="KW-0547">Nucleotide-binding</keyword>
<comment type="cofactor">
    <cofactor evidence="10">
        <name>Mg(2+)</name>
        <dbReference type="ChEBI" id="CHEBI:18420"/>
    </cofactor>
    <text evidence="10">Binds 1 Mg(2+) ion per subunit.</text>
</comment>
<comment type="function">
    <text evidence="10">Succinyl-CoA synthetase functions in the citric acid cycle (TCA), coupling the hydrolysis of succinyl-CoA to the synthesis of either ATP or GTP and thus represents the only step of substrate-level phosphorylation in the TCA. The beta subunit provides nucleotide specificity of the enzyme and binds the substrate succinate, while the binding sites for coenzyme A and phosphate are found in the alpha subunit.</text>
</comment>
<keyword evidence="13" id="KW-1185">Reference proteome</keyword>
<reference evidence="12 13" key="1">
    <citation type="submission" date="2015-08" db="EMBL/GenBank/DDBJ databases">
        <title>Complete genome sequence of Sulfurifustis variabilis.</title>
        <authorList>
            <person name="Miura A."/>
            <person name="Kojima H."/>
            <person name="Fukui M."/>
        </authorList>
    </citation>
    <scope>NUCLEOTIDE SEQUENCE [LARGE SCALE GENOMIC DNA]</scope>
    <source>
        <strain evidence="13">skN76</strain>
    </source>
</reference>
<dbReference type="InterPro" id="IPR013815">
    <property type="entry name" value="ATP_grasp_subdomain_1"/>
</dbReference>
<evidence type="ECO:0000313" key="12">
    <source>
        <dbReference type="EMBL" id="BAU48790.1"/>
    </source>
</evidence>
<dbReference type="GO" id="GO:0042709">
    <property type="term" value="C:succinate-CoA ligase complex"/>
    <property type="evidence" value="ECO:0007669"/>
    <property type="project" value="TreeGrafter"/>
</dbReference>
<dbReference type="PROSITE" id="PS01217">
    <property type="entry name" value="SUCCINYL_COA_LIG_3"/>
    <property type="match status" value="1"/>
</dbReference>
<dbReference type="PANTHER" id="PTHR11815:SF10">
    <property type="entry name" value="SUCCINATE--COA LIGASE [GDP-FORMING] SUBUNIT BETA, MITOCHONDRIAL"/>
    <property type="match status" value="1"/>
</dbReference>
<comment type="similarity">
    <text evidence="1 10">Belongs to the succinate/malate CoA ligase beta subunit family.</text>
</comment>
<dbReference type="InterPro" id="IPR005811">
    <property type="entry name" value="SUCC_ACL_C"/>
</dbReference>
<dbReference type="NCBIfam" id="NF001913">
    <property type="entry name" value="PRK00696.1"/>
    <property type="match status" value="1"/>
</dbReference>
<dbReference type="Gene3D" id="3.40.50.261">
    <property type="entry name" value="Succinyl-CoA synthetase domains"/>
    <property type="match status" value="1"/>
</dbReference>
<comment type="catalytic activity">
    <reaction evidence="9">
        <text>GTP + succinate + CoA = succinyl-CoA + GDP + phosphate</text>
        <dbReference type="Rhea" id="RHEA:22120"/>
        <dbReference type="ChEBI" id="CHEBI:30031"/>
        <dbReference type="ChEBI" id="CHEBI:37565"/>
        <dbReference type="ChEBI" id="CHEBI:43474"/>
        <dbReference type="ChEBI" id="CHEBI:57287"/>
        <dbReference type="ChEBI" id="CHEBI:57292"/>
        <dbReference type="ChEBI" id="CHEBI:58189"/>
    </reaction>
    <physiologicalReaction direction="right-to-left" evidence="9">
        <dbReference type="Rhea" id="RHEA:22122"/>
    </physiologicalReaction>
</comment>
<dbReference type="FunFam" id="3.30.470.20:FF:000002">
    <property type="entry name" value="Succinate--CoA ligase [ADP-forming] subunit beta"/>
    <property type="match status" value="1"/>
</dbReference>
<dbReference type="Proteomes" id="UP000218899">
    <property type="component" value="Chromosome"/>
</dbReference>
<keyword evidence="7 10" id="KW-0460">Magnesium</keyword>
<dbReference type="SUPFAM" id="SSF52210">
    <property type="entry name" value="Succinyl-CoA synthetase domains"/>
    <property type="match status" value="1"/>
</dbReference>
<dbReference type="PROSITE" id="PS50975">
    <property type="entry name" value="ATP_GRASP"/>
    <property type="match status" value="1"/>
</dbReference>
<dbReference type="Pfam" id="PF00549">
    <property type="entry name" value="Ligase_CoA"/>
    <property type="match status" value="1"/>
</dbReference>
<dbReference type="PANTHER" id="PTHR11815">
    <property type="entry name" value="SUCCINYL-COA SYNTHETASE BETA CHAIN"/>
    <property type="match status" value="1"/>
</dbReference>
<evidence type="ECO:0000256" key="1">
    <source>
        <dbReference type="ARBA" id="ARBA00009182"/>
    </source>
</evidence>
<evidence type="ECO:0000256" key="4">
    <source>
        <dbReference type="ARBA" id="ARBA00022723"/>
    </source>
</evidence>
<protein>
    <recommendedName>
        <fullName evidence="10">Succinate--CoA ligase [ADP-forming] subunit beta</fullName>
        <ecNumber evidence="10">6.2.1.5</ecNumber>
    </recommendedName>
    <alternativeName>
        <fullName evidence="10">Succinyl-CoA synthetase subunit beta</fullName>
        <shortName evidence="10">SCS-beta</shortName>
    </alternativeName>
</protein>
<dbReference type="GO" id="GO:0004775">
    <property type="term" value="F:succinate-CoA ligase (ADP-forming) activity"/>
    <property type="evidence" value="ECO:0007669"/>
    <property type="project" value="UniProtKB-UniRule"/>
</dbReference>
<keyword evidence="6 10" id="KW-0067">ATP-binding</keyword>
<dbReference type="GO" id="GO:0005829">
    <property type="term" value="C:cytosol"/>
    <property type="evidence" value="ECO:0007669"/>
    <property type="project" value="TreeGrafter"/>
</dbReference>
<evidence type="ECO:0000256" key="5">
    <source>
        <dbReference type="ARBA" id="ARBA00022741"/>
    </source>
</evidence>
<feature type="binding site" evidence="10">
    <location>
        <position position="213"/>
    </location>
    <ligand>
        <name>Mg(2+)</name>
        <dbReference type="ChEBI" id="CHEBI:18420"/>
    </ligand>
</feature>
<dbReference type="FunFam" id="3.30.1490.20:FF:000002">
    <property type="entry name" value="Succinate--CoA ligase [ADP-forming] subunit beta"/>
    <property type="match status" value="1"/>
</dbReference>
<evidence type="ECO:0000256" key="6">
    <source>
        <dbReference type="ARBA" id="ARBA00022840"/>
    </source>
</evidence>
<dbReference type="Pfam" id="PF08442">
    <property type="entry name" value="ATP-grasp_2"/>
    <property type="match status" value="1"/>
</dbReference>
<dbReference type="UniPathway" id="UPA00223">
    <property type="reaction ID" value="UER00999"/>
</dbReference>
<gene>
    <name evidence="10" type="primary">sucC</name>
    <name evidence="12" type="ORF">SVA_2240</name>
</gene>
<evidence type="ECO:0000256" key="2">
    <source>
        <dbReference type="ARBA" id="ARBA00022532"/>
    </source>
</evidence>
<dbReference type="GO" id="GO:0006104">
    <property type="term" value="P:succinyl-CoA metabolic process"/>
    <property type="evidence" value="ECO:0007669"/>
    <property type="project" value="TreeGrafter"/>
</dbReference>
<dbReference type="GO" id="GO:0006099">
    <property type="term" value="P:tricarboxylic acid cycle"/>
    <property type="evidence" value="ECO:0007669"/>
    <property type="project" value="UniProtKB-UniRule"/>
</dbReference>
<dbReference type="Gene3D" id="3.30.470.20">
    <property type="entry name" value="ATP-grasp fold, B domain"/>
    <property type="match status" value="1"/>
</dbReference>
<evidence type="ECO:0000256" key="9">
    <source>
        <dbReference type="ARBA" id="ARBA00052891"/>
    </source>
</evidence>
<feature type="binding site" evidence="10">
    <location>
        <position position="107"/>
    </location>
    <ligand>
        <name>ATP</name>
        <dbReference type="ChEBI" id="CHEBI:30616"/>
    </ligand>
</feature>
<proteinExistence type="inferred from homology"/>
<dbReference type="InterPro" id="IPR013650">
    <property type="entry name" value="ATP-grasp_succ-CoA_synth-type"/>
</dbReference>
<dbReference type="KEGG" id="sva:SVA_2240"/>
<dbReference type="HAMAP" id="MF_00558">
    <property type="entry name" value="Succ_CoA_beta"/>
    <property type="match status" value="1"/>
</dbReference>
<dbReference type="OrthoDB" id="9802602at2"/>
<dbReference type="InterPro" id="IPR017866">
    <property type="entry name" value="Succ-CoA_synthase_bsu_CS"/>
</dbReference>
<dbReference type="GO" id="GO:0000287">
    <property type="term" value="F:magnesium ion binding"/>
    <property type="evidence" value="ECO:0007669"/>
    <property type="project" value="UniProtKB-UniRule"/>
</dbReference>
<accession>A0A1B4V5G8</accession>
<dbReference type="FunFam" id="3.40.50.261:FF:000001">
    <property type="entry name" value="Succinate--CoA ligase [ADP-forming] subunit beta"/>
    <property type="match status" value="1"/>
</dbReference>
<dbReference type="InterPro" id="IPR005809">
    <property type="entry name" value="Succ_CoA_ligase-like_bsu"/>
</dbReference>
<feature type="binding site" evidence="10">
    <location>
        <position position="199"/>
    </location>
    <ligand>
        <name>Mg(2+)</name>
        <dbReference type="ChEBI" id="CHEBI:18420"/>
    </ligand>
</feature>
<dbReference type="PIRSF" id="PIRSF001554">
    <property type="entry name" value="SucCS_beta"/>
    <property type="match status" value="1"/>
</dbReference>
<feature type="binding site" evidence="10">
    <location>
        <position position="46"/>
    </location>
    <ligand>
        <name>ATP</name>
        <dbReference type="ChEBI" id="CHEBI:30616"/>
    </ligand>
</feature>
<evidence type="ECO:0000256" key="8">
    <source>
        <dbReference type="ARBA" id="ARBA00050563"/>
    </source>
</evidence>
<dbReference type="SUPFAM" id="SSF56059">
    <property type="entry name" value="Glutathione synthetase ATP-binding domain-like"/>
    <property type="match status" value="1"/>
</dbReference>
<dbReference type="AlphaFoldDB" id="A0A1B4V5G8"/>
<dbReference type="EC" id="6.2.1.5" evidence="10"/>
<name>A0A1B4V5G8_9GAMM</name>
<evidence type="ECO:0000256" key="10">
    <source>
        <dbReference type="HAMAP-Rule" id="MF_00558"/>
    </source>
</evidence>
<feature type="binding site" evidence="10">
    <location>
        <position position="102"/>
    </location>
    <ligand>
        <name>ATP</name>
        <dbReference type="ChEBI" id="CHEBI:30616"/>
    </ligand>
</feature>
<dbReference type="Gene3D" id="3.30.1490.20">
    <property type="entry name" value="ATP-grasp fold, A domain"/>
    <property type="match status" value="1"/>
</dbReference>
<evidence type="ECO:0000313" key="13">
    <source>
        <dbReference type="Proteomes" id="UP000218899"/>
    </source>
</evidence>
<feature type="binding site" evidence="10">
    <location>
        <position position="264"/>
    </location>
    <ligand>
        <name>substrate</name>
        <note>ligand shared with subunit alpha</note>
    </ligand>
</feature>
<comment type="catalytic activity">
    <reaction evidence="8">
        <text>succinate + ATP + CoA = succinyl-CoA + ADP + phosphate</text>
        <dbReference type="Rhea" id="RHEA:17661"/>
        <dbReference type="ChEBI" id="CHEBI:30031"/>
        <dbReference type="ChEBI" id="CHEBI:30616"/>
        <dbReference type="ChEBI" id="CHEBI:43474"/>
        <dbReference type="ChEBI" id="CHEBI:57287"/>
        <dbReference type="ChEBI" id="CHEBI:57292"/>
        <dbReference type="ChEBI" id="CHEBI:456216"/>
        <dbReference type="EC" id="6.2.1.5"/>
    </reaction>
    <physiologicalReaction direction="right-to-left" evidence="8">
        <dbReference type="Rhea" id="RHEA:17663"/>
    </physiologicalReaction>
</comment>
<sequence length="386" mass="41083">MNLHEYQAKALLSEYGVPVPSGRPALSADEALAAGEALGGDAWVVKAQVHAGGRGKAGGVRRVRGRKELEQAARALLGTRLVTHQTGARGQPVERILVEQPSEIARELYLACLLDRTLERVVFIASAEGGMDIEEVAARHPEKILKAVAHPAAGIQPYQSRQLAFALGLKDRQVSQLAAIMQHLFHLYKARDLSLVEINPLVVTTAGDLLALDAKIQVDDNALYRQKTLEALRDPAQEDRREQRAQEHGLNYVALDGDIGCMVNGAGLAMATMDLIKLHGGNPANFLDVGGGTTADRVAEAFKIILTDGAVKAILVNIFGGIVRCDLIAEGIIKAVQEVGIRIPVVVRLEGTNAEQGRALLAGSGLEIQAAASLTEAAQRAVASVK</sequence>
<keyword evidence="3 10" id="KW-0436">Ligase</keyword>
<dbReference type="InterPro" id="IPR016102">
    <property type="entry name" value="Succinyl-CoA_synth-like"/>
</dbReference>
<dbReference type="GO" id="GO:0004776">
    <property type="term" value="F:succinate-CoA ligase (GDP-forming) activity"/>
    <property type="evidence" value="ECO:0007669"/>
    <property type="project" value="RHEA"/>
</dbReference>
<feature type="binding site" evidence="10">
    <location>
        <begin position="53"/>
        <end position="55"/>
    </location>
    <ligand>
        <name>ATP</name>
        <dbReference type="ChEBI" id="CHEBI:30616"/>
    </ligand>
</feature>
<dbReference type="GO" id="GO:0005524">
    <property type="term" value="F:ATP binding"/>
    <property type="evidence" value="ECO:0007669"/>
    <property type="project" value="UniProtKB-UniRule"/>
</dbReference>
<dbReference type="InterPro" id="IPR011761">
    <property type="entry name" value="ATP-grasp"/>
</dbReference>
<feature type="binding site" evidence="10">
    <location>
        <position position="99"/>
    </location>
    <ligand>
        <name>ATP</name>
        <dbReference type="ChEBI" id="CHEBI:30616"/>
    </ligand>
</feature>
<feature type="domain" description="ATP-grasp" evidence="11">
    <location>
        <begin position="9"/>
        <end position="229"/>
    </location>
</feature>
<comment type="subunit">
    <text evidence="10">Heterotetramer of two alpha and two beta subunits.</text>
</comment>
<evidence type="ECO:0000259" key="11">
    <source>
        <dbReference type="PROSITE" id="PS50975"/>
    </source>
</evidence>
<evidence type="ECO:0000256" key="7">
    <source>
        <dbReference type="ARBA" id="ARBA00022842"/>
    </source>
</evidence>
<feature type="binding site" evidence="10">
    <location>
        <begin position="321"/>
        <end position="323"/>
    </location>
    <ligand>
        <name>substrate</name>
        <note>ligand shared with subunit alpha</note>
    </ligand>
</feature>
<keyword evidence="2 10" id="KW-0816">Tricarboxylic acid cycle</keyword>
<keyword evidence="4 10" id="KW-0479">Metal-binding</keyword>
<organism evidence="12 13">
    <name type="scientific">Sulfurifustis variabilis</name>
    <dbReference type="NCBI Taxonomy" id="1675686"/>
    <lineage>
        <taxon>Bacteria</taxon>
        <taxon>Pseudomonadati</taxon>
        <taxon>Pseudomonadota</taxon>
        <taxon>Gammaproteobacteria</taxon>
        <taxon>Acidiferrobacterales</taxon>
        <taxon>Acidiferrobacteraceae</taxon>
        <taxon>Sulfurifustis</taxon>
    </lineage>
</organism>